<keyword evidence="2" id="KW-1185">Reference proteome</keyword>
<dbReference type="AlphaFoldDB" id="A0A0F0CS46"/>
<reference evidence="1 2" key="1">
    <citation type="submission" date="2015-02" db="EMBL/GenBank/DDBJ databases">
        <title>Single-cell genomics of uncultivated deep-branching MTB reveals a conserved set of magnetosome genes.</title>
        <authorList>
            <person name="Kolinko S."/>
            <person name="Richter M."/>
            <person name="Glockner F.O."/>
            <person name="Brachmann A."/>
            <person name="Schuler D."/>
        </authorList>
    </citation>
    <scope>NUCLEOTIDE SEQUENCE [LARGE SCALE GENOMIC DNA]</scope>
    <source>
        <strain evidence="1">SKK-01</strain>
    </source>
</reference>
<accession>A0A0F0CS46</accession>
<sequence>MCLEGGVGSYDLSGIEEISDKEIRQGVAELFAREGILNGGEYARVLAGASYTLWGIEDAGLYKKNLKVYRDFSEERGKVEKTVQGFSRGIEIAKEKILNENLKIFLEAKE</sequence>
<feature type="non-terminal residue" evidence="1">
    <location>
        <position position="110"/>
    </location>
</feature>
<gene>
    <name evidence="1" type="ORF">OMAG_000010</name>
</gene>
<protein>
    <submittedName>
        <fullName evidence="1">Uncharacterized protein</fullName>
    </submittedName>
</protein>
<evidence type="ECO:0000313" key="2">
    <source>
        <dbReference type="Proteomes" id="UP000033428"/>
    </source>
</evidence>
<evidence type="ECO:0000313" key="1">
    <source>
        <dbReference type="EMBL" id="KJJ86122.1"/>
    </source>
</evidence>
<proteinExistence type="predicted"/>
<organism evidence="1 2">
    <name type="scientific">Candidatus Omnitrophus magneticus</name>
    <dbReference type="NCBI Taxonomy" id="1609969"/>
    <lineage>
        <taxon>Bacteria</taxon>
        <taxon>Pseudomonadati</taxon>
        <taxon>Candidatus Omnitrophota</taxon>
        <taxon>Candidatus Omnitrophus</taxon>
    </lineage>
</organism>
<dbReference type="EMBL" id="JYNY01000006">
    <property type="protein sequence ID" value="KJJ86122.1"/>
    <property type="molecule type" value="Genomic_DNA"/>
</dbReference>
<comment type="caution">
    <text evidence="1">The sequence shown here is derived from an EMBL/GenBank/DDBJ whole genome shotgun (WGS) entry which is preliminary data.</text>
</comment>
<name>A0A0F0CS46_9BACT</name>
<dbReference type="Proteomes" id="UP000033428">
    <property type="component" value="Unassembled WGS sequence"/>
</dbReference>